<dbReference type="InterPro" id="IPR019808">
    <property type="entry name" value="Histidine_triad_CS"/>
</dbReference>
<evidence type="ECO:0000313" key="3">
    <source>
        <dbReference type="EMBL" id="BCR35125.1"/>
    </source>
</evidence>
<gene>
    <name evidence="3" type="ORF">MPAN_000180</name>
</gene>
<dbReference type="PANTHER" id="PTHR46648">
    <property type="entry name" value="HIT FAMILY PROTEIN 1"/>
    <property type="match status" value="1"/>
</dbReference>
<dbReference type="KEGG" id="manr:MPAN_000180"/>
<dbReference type="AlphaFoldDB" id="A0A7U9XUY0"/>
<reference evidence="3" key="1">
    <citation type="submission" date="2021-01" db="EMBL/GenBank/DDBJ databases">
        <title>Draft genome sequence of Acholeplasmataceae bacterium strain Mahy22.</title>
        <authorList>
            <person name="Watanabe M."/>
            <person name="Kojima H."/>
            <person name="Fukui M."/>
        </authorList>
    </citation>
    <scope>NUCLEOTIDE SEQUENCE</scope>
    <source>
        <strain evidence="3">Mahy22</strain>
    </source>
</reference>
<dbReference type="Pfam" id="PF01230">
    <property type="entry name" value="HIT"/>
    <property type="match status" value="1"/>
</dbReference>
<dbReference type="CDD" id="cd01277">
    <property type="entry name" value="HINT_subgroup"/>
    <property type="match status" value="1"/>
</dbReference>
<dbReference type="EMBL" id="AP024412">
    <property type="protein sequence ID" value="BCR35125.1"/>
    <property type="molecule type" value="Genomic_DNA"/>
</dbReference>
<proteinExistence type="predicted"/>
<dbReference type="Gene3D" id="3.30.428.10">
    <property type="entry name" value="HIT-like"/>
    <property type="match status" value="1"/>
</dbReference>
<keyword evidence="4" id="KW-1185">Reference proteome</keyword>
<dbReference type="InterPro" id="IPR001310">
    <property type="entry name" value="Histidine_triad_HIT"/>
</dbReference>
<dbReference type="PROSITE" id="PS51084">
    <property type="entry name" value="HIT_2"/>
    <property type="match status" value="1"/>
</dbReference>
<dbReference type="PROSITE" id="PS00892">
    <property type="entry name" value="HIT_1"/>
    <property type="match status" value="1"/>
</dbReference>
<name>A0A7U9XUY0_9MOLU</name>
<evidence type="ECO:0000313" key="4">
    <source>
        <dbReference type="Proteomes" id="UP000620133"/>
    </source>
</evidence>
<accession>A0A7U9XUY0</accession>
<evidence type="ECO:0000256" key="1">
    <source>
        <dbReference type="PIRSR" id="PIRSR601310-1"/>
    </source>
</evidence>
<organism evidence="3 4">
    <name type="scientific">Mariniplasma anaerobium</name>
    <dbReference type="NCBI Taxonomy" id="2735436"/>
    <lineage>
        <taxon>Bacteria</taxon>
        <taxon>Bacillati</taxon>
        <taxon>Mycoplasmatota</taxon>
        <taxon>Mollicutes</taxon>
        <taxon>Acholeplasmatales</taxon>
        <taxon>Acholeplasmataceae</taxon>
        <taxon>Mariniplasma</taxon>
    </lineage>
</organism>
<dbReference type="PANTHER" id="PTHR46648:SF1">
    <property type="entry name" value="ADENOSINE 5'-MONOPHOSPHORAMIDASE HNT1"/>
    <property type="match status" value="1"/>
</dbReference>
<protein>
    <submittedName>
        <fullName evidence="3">Cell-cycle regulation protein HIT</fullName>
    </submittedName>
</protein>
<sequence length="138" mass="15695">MSTVFEKIINREIPAYIVYEDELVIAFLDISQVTPGHTLVVPIAPYENIYEMPDDLLAHAVKITKKISIACKKAFDADGIYVLSNNGEAAGQTVFHFHFHVLPRYINDDVSLKFVNHMNDVTKDEFKKRALMIKEALL</sequence>
<dbReference type="Proteomes" id="UP000620133">
    <property type="component" value="Chromosome"/>
</dbReference>
<dbReference type="GO" id="GO:0003824">
    <property type="term" value="F:catalytic activity"/>
    <property type="evidence" value="ECO:0007669"/>
    <property type="project" value="InterPro"/>
</dbReference>
<dbReference type="InterPro" id="IPR036265">
    <property type="entry name" value="HIT-like_sf"/>
</dbReference>
<dbReference type="GO" id="GO:0009117">
    <property type="term" value="P:nucleotide metabolic process"/>
    <property type="evidence" value="ECO:0007669"/>
    <property type="project" value="TreeGrafter"/>
</dbReference>
<dbReference type="SUPFAM" id="SSF54197">
    <property type="entry name" value="HIT-like"/>
    <property type="match status" value="1"/>
</dbReference>
<dbReference type="RefSeq" id="WP_176239001.1">
    <property type="nucleotide sequence ID" value="NZ_AP024412.1"/>
</dbReference>
<feature type="short sequence motif" description="Histidine triad motif" evidence="2">
    <location>
        <begin position="96"/>
        <end position="100"/>
    </location>
</feature>
<feature type="active site" description="Tele-AMP-histidine intermediate" evidence="1">
    <location>
        <position position="98"/>
    </location>
</feature>
<dbReference type="PRINTS" id="PR00332">
    <property type="entry name" value="HISTRIAD"/>
</dbReference>
<dbReference type="InterPro" id="IPR039384">
    <property type="entry name" value="HINT"/>
</dbReference>
<evidence type="ECO:0000256" key="2">
    <source>
        <dbReference type="PIRSR" id="PIRSR601310-3"/>
    </source>
</evidence>
<dbReference type="InterPro" id="IPR011146">
    <property type="entry name" value="HIT-like"/>
</dbReference>